<sequence>MCRTPPRTPRHALRPRPKYPNDPFSALNSLNDPFGAPKYPKEAFGTSKYLKGPFRALKYPKGPFRAPKYPKGAFGALKYPKGPFGALGCSENYGVGWAGVTMSHAPFETVDMVTPVVSAGPSACAAGRSCRAWPARGR</sequence>
<organism evidence="2 3">
    <name type="scientific">Allokutzneria multivorans</name>
    <dbReference type="NCBI Taxonomy" id="1142134"/>
    <lineage>
        <taxon>Bacteria</taxon>
        <taxon>Bacillati</taxon>
        <taxon>Actinomycetota</taxon>
        <taxon>Actinomycetes</taxon>
        <taxon>Pseudonocardiales</taxon>
        <taxon>Pseudonocardiaceae</taxon>
        <taxon>Allokutzneria</taxon>
    </lineage>
</organism>
<evidence type="ECO:0000256" key="1">
    <source>
        <dbReference type="SAM" id="MobiDB-lite"/>
    </source>
</evidence>
<evidence type="ECO:0000313" key="2">
    <source>
        <dbReference type="EMBL" id="GAA3990404.1"/>
    </source>
</evidence>
<dbReference type="Proteomes" id="UP001501747">
    <property type="component" value="Unassembled WGS sequence"/>
</dbReference>
<proteinExistence type="predicted"/>
<protein>
    <submittedName>
        <fullName evidence="2">Uncharacterized protein</fullName>
    </submittedName>
</protein>
<feature type="compositionally biased region" description="Basic residues" evidence="1">
    <location>
        <begin position="8"/>
        <end position="17"/>
    </location>
</feature>
<accession>A0ABP7R1N7</accession>
<comment type="caution">
    <text evidence="2">The sequence shown here is derived from an EMBL/GenBank/DDBJ whole genome shotgun (WGS) entry which is preliminary data.</text>
</comment>
<feature type="region of interest" description="Disordered" evidence="1">
    <location>
        <begin position="1"/>
        <end position="24"/>
    </location>
</feature>
<dbReference type="EMBL" id="BAABAL010000004">
    <property type="protein sequence ID" value="GAA3990404.1"/>
    <property type="molecule type" value="Genomic_DNA"/>
</dbReference>
<keyword evidence="3" id="KW-1185">Reference proteome</keyword>
<gene>
    <name evidence="2" type="ORF">GCM10022247_06420</name>
</gene>
<name>A0ABP7R1N7_9PSEU</name>
<reference evidence="3" key="1">
    <citation type="journal article" date="2019" name="Int. J. Syst. Evol. Microbiol.">
        <title>The Global Catalogue of Microorganisms (GCM) 10K type strain sequencing project: providing services to taxonomists for standard genome sequencing and annotation.</title>
        <authorList>
            <consortium name="The Broad Institute Genomics Platform"/>
            <consortium name="The Broad Institute Genome Sequencing Center for Infectious Disease"/>
            <person name="Wu L."/>
            <person name="Ma J."/>
        </authorList>
    </citation>
    <scope>NUCLEOTIDE SEQUENCE [LARGE SCALE GENOMIC DNA]</scope>
    <source>
        <strain evidence="3">JCM 17342</strain>
    </source>
</reference>
<evidence type="ECO:0000313" key="3">
    <source>
        <dbReference type="Proteomes" id="UP001501747"/>
    </source>
</evidence>